<comment type="caution">
    <text evidence="7">The sequence shown here is derived from an EMBL/GenBank/DDBJ whole genome shotgun (WGS) entry which is preliminary data.</text>
</comment>
<keyword evidence="8" id="KW-1185">Reference proteome</keyword>
<evidence type="ECO:0008006" key="9">
    <source>
        <dbReference type="Google" id="ProtNLM"/>
    </source>
</evidence>
<keyword evidence="3 6" id="KW-0812">Transmembrane</keyword>
<evidence type="ECO:0000256" key="6">
    <source>
        <dbReference type="SAM" id="Phobius"/>
    </source>
</evidence>
<dbReference type="EMBL" id="NRRV01000009">
    <property type="protein sequence ID" value="MBK1630161.1"/>
    <property type="molecule type" value="Genomic_DNA"/>
</dbReference>
<organism evidence="7 8">
    <name type="scientific">Thiohalocapsa halophila</name>
    <dbReference type="NCBI Taxonomy" id="69359"/>
    <lineage>
        <taxon>Bacteria</taxon>
        <taxon>Pseudomonadati</taxon>
        <taxon>Pseudomonadota</taxon>
        <taxon>Gammaproteobacteria</taxon>
        <taxon>Chromatiales</taxon>
        <taxon>Chromatiaceae</taxon>
        <taxon>Thiohalocapsa</taxon>
    </lineage>
</organism>
<dbReference type="Gene3D" id="1.10.357.140">
    <property type="entry name" value="UbiA prenyltransferase"/>
    <property type="match status" value="1"/>
</dbReference>
<comment type="subcellular location">
    <subcellularLocation>
        <location evidence="1">Membrane</location>
        <topology evidence="1">Multi-pass membrane protein</topology>
    </subcellularLocation>
</comment>
<protein>
    <recommendedName>
        <fullName evidence="9">UbiA family prenyltransferase</fullName>
    </recommendedName>
</protein>
<feature type="transmembrane region" description="Helical" evidence="6">
    <location>
        <begin position="193"/>
        <end position="214"/>
    </location>
</feature>
<feature type="transmembrane region" description="Helical" evidence="6">
    <location>
        <begin position="250"/>
        <end position="269"/>
    </location>
</feature>
<evidence type="ECO:0000313" key="7">
    <source>
        <dbReference type="EMBL" id="MBK1630161.1"/>
    </source>
</evidence>
<evidence type="ECO:0000256" key="3">
    <source>
        <dbReference type="ARBA" id="ARBA00022692"/>
    </source>
</evidence>
<evidence type="ECO:0000256" key="4">
    <source>
        <dbReference type="ARBA" id="ARBA00022989"/>
    </source>
</evidence>
<evidence type="ECO:0000256" key="1">
    <source>
        <dbReference type="ARBA" id="ARBA00004141"/>
    </source>
</evidence>
<evidence type="ECO:0000256" key="5">
    <source>
        <dbReference type="ARBA" id="ARBA00023136"/>
    </source>
</evidence>
<gene>
    <name evidence="7" type="ORF">CKO31_05270</name>
</gene>
<feature type="transmembrane region" description="Helical" evidence="6">
    <location>
        <begin position="148"/>
        <end position="181"/>
    </location>
</feature>
<feature type="transmembrane region" description="Helical" evidence="6">
    <location>
        <begin position="275"/>
        <end position="294"/>
    </location>
</feature>
<proteinExistence type="predicted"/>
<dbReference type="Proteomes" id="UP000748752">
    <property type="component" value="Unassembled WGS sequence"/>
</dbReference>
<dbReference type="InterPro" id="IPR000537">
    <property type="entry name" value="UbiA_prenyltransferase"/>
</dbReference>
<dbReference type="CDD" id="cd13964">
    <property type="entry name" value="PT_UbiA_1"/>
    <property type="match status" value="1"/>
</dbReference>
<keyword evidence="4 6" id="KW-1133">Transmembrane helix</keyword>
<sequence length="297" mass="31189">MTGAAGALVARIGPWIELVRLPAVFSTWSNIIAAHLIATAGSPHWRLLPLQLGISTCLYWAGMILNDCFDQDIDRVERPERPLPSGRIQPRAAWTAGFGLLAGGALLGAVAGPGPFLISGLLAAAVLAYDAGLKHGPLGPPSMALCRWLNWLLGLSAGLVLLPELLLALPVFLYTLAVTLLSQAETQSGNLGAVRRASIALAAALAAALALYPLGILHDPYALALTAVAGALLLRRLLRLQQDPTAARVRASVGFMLLCMVPLDALLLGGDGQRLAAAALLLLLLPSWVLVWRVQVT</sequence>
<name>A0ABS1CFJ7_9GAMM</name>
<dbReference type="Pfam" id="PF01040">
    <property type="entry name" value="UbiA"/>
    <property type="match status" value="1"/>
</dbReference>
<accession>A0ABS1CFJ7</accession>
<keyword evidence="2" id="KW-1003">Cell membrane</keyword>
<dbReference type="PANTHER" id="PTHR42723:SF1">
    <property type="entry name" value="CHLOROPHYLL SYNTHASE, CHLOROPLASTIC"/>
    <property type="match status" value="1"/>
</dbReference>
<reference evidence="7 8" key="1">
    <citation type="journal article" date="2020" name="Microorganisms">
        <title>Osmotic Adaptation and Compatible Solute Biosynthesis of Phototrophic Bacteria as Revealed from Genome Analyses.</title>
        <authorList>
            <person name="Imhoff J.F."/>
            <person name="Rahn T."/>
            <person name="Kunzel S."/>
            <person name="Keller A."/>
            <person name="Neulinger S.C."/>
        </authorList>
    </citation>
    <scope>NUCLEOTIDE SEQUENCE [LARGE SCALE GENOMIC DNA]</scope>
    <source>
        <strain evidence="7 8">DSM 6210</strain>
    </source>
</reference>
<feature type="transmembrane region" description="Helical" evidence="6">
    <location>
        <begin position="220"/>
        <end position="238"/>
    </location>
</feature>
<feature type="transmembrane region" description="Helical" evidence="6">
    <location>
        <begin position="97"/>
        <end position="128"/>
    </location>
</feature>
<dbReference type="PANTHER" id="PTHR42723">
    <property type="entry name" value="CHLOROPHYLL SYNTHASE"/>
    <property type="match status" value="1"/>
</dbReference>
<dbReference type="InterPro" id="IPR044878">
    <property type="entry name" value="UbiA_sf"/>
</dbReference>
<dbReference type="RefSeq" id="WP_200234743.1">
    <property type="nucleotide sequence ID" value="NZ_NRRV01000009.1"/>
</dbReference>
<dbReference type="InterPro" id="IPR050475">
    <property type="entry name" value="Prenyltransferase_related"/>
</dbReference>
<keyword evidence="5 6" id="KW-0472">Membrane</keyword>
<evidence type="ECO:0000256" key="2">
    <source>
        <dbReference type="ARBA" id="ARBA00022475"/>
    </source>
</evidence>
<evidence type="ECO:0000313" key="8">
    <source>
        <dbReference type="Proteomes" id="UP000748752"/>
    </source>
</evidence>